<dbReference type="AlphaFoldDB" id="A0A834GBE0"/>
<keyword evidence="5" id="KW-1185">Reference proteome</keyword>
<dbReference type="InterPro" id="IPR018289">
    <property type="entry name" value="MULE_transposase_dom"/>
</dbReference>
<feature type="domain" description="SWIM-type" evidence="3">
    <location>
        <begin position="410"/>
        <end position="446"/>
    </location>
</feature>
<evidence type="ECO:0000313" key="4">
    <source>
        <dbReference type="EMBL" id="KAF7128939.1"/>
    </source>
</evidence>
<dbReference type="EMBL" id="WJXA01000010">
    <property type="protein sequence ID" value="KAF7128939.1"/>
    <property type="molecule type" value="Genomic_DNA"/>
</dbReference>
<keyword evidence="1" id="KW-0862">Zinc</keyword>
<dbReference type="Pfam" id="PF10551">
    <property type="entry name" value="MULE"/>
    <property type="match status" value="1"/>
</dbReference>
<organism evidence="4 5">
    <name type="scientific">Rhododendron simsii</name>
    <name type="common">Sims's rhododendron</name>
    <dbReference type="NCBI Taxonomy" id="118357"/>
    <lineage>
        <taxon>Eukaryota</taxon>
        <taxon>Viridiplantae</taxon>
        <taxon>Streptophyta</taxon>
        <taxon>Embryophyta</taxon>
        <taxon>Tracheophyta</taxon>
        <taxon>Spermatophyta</taxon>
        <taxon>Magnoliopsida</taxon>
        <taxon>eudicotyledons</taxon>
        <taxon>Gunneridae</taxon>
        <taxon>Pentapetalae</taxon>
        <taxon>asterids</taxon>
        <taxon>Ericales</taxon>
        <taxon>Ericaceae</taxon>
        <taxon>Ericoideae</taxon>
        <taxon>Rhodoreae</taxon>
        <taxon>Rhododendron</taxon>
    </lineage>
</organism>
<feature type="region of interest" description="Disordered" evidence="2">
    <location>
        <begin position="1"/>
        <end position="23"/>
    </location>
</feature>
<keyword evidence="1" id="KW-0479">Metal-binding</keyword>
<dbReference type="Pfam" id="PF03101">
    <property type="entry name" value="FAR1"/>
    <property type="match status" value="1"/>
</dbReference>
<dbReference type="OrthoDB" id="1862401at2759"/>
<evidence type="ECO:0000256" key="1">
    <source>
        <dbReference type="PROSITE-ProRule" id="PRU00325"/>
    </source>
</evidence>
<dbReference type="InterPro" id="IPR023213">
    <property type="entry name" value="CAT-like_dom_sf"/>
</dbReference>
<dbReference type="Proteomes" id="UP000626092">
    <property type="component" value="Unassembled WGS sequence"/>
</dbReference>
<proteinExistence type="predicted"/>
<sequence>MDQSDGSQGGHANVHNDKFNSSSYSKNDILEQKFDSEDDAHAFYNAYVKEMGFSIRKDRLKVNEANVPRKRKWVCSKQGQRAQKHLNRGYGDVGFTLKDLQNKIEVERRVELKDGDAEGALGYLSARANADPFFFFKYTVDEENRLGKLFWADSKSRMDYAAFGDVLIFDTTYRTNAYKKPFVILASVSNHFLTTIFGCALLVDETFATYTWVLETLMEAMDNKRPVSVLTDGDRAMRQAIQKVIPDCRHRLCSWHLSRNAVTNIHKPEFQKDFKRCMQMDCEIDEFENVWDQVVKRYNIEQKPWVLEAYSKRSLWAQAYLRGYMFAGASSTQRVEGMNAYFNKFLKQRLRLFEFMVHYDRALGRIRNREAKAEELVQAGKYIVEKTVVIEGIDHHKYYLSKYGSPEKTWTVDYHPAENRMMCSCLKFESFSVPCCHMICVMKLNHLLCIPQNCVLQRWARQHRPNHQVHCHSKIDTILTQTARYGILSSLFNEVSYYASNVDLDFKEAREVAVQFLWRLKKRQAMTKEDNPNSVQGNTKTKLVGIGDPNIVKTKGNPREGTLLWANPKGQGNAEAIPIDHHPKIEARSLAISMAVEGAVHGSYEVNITKKTIVKATEPLPEPHILTLSNLDLLSGRFPVTYFYFYRNNPLVASFTSVIDTLKSSLSKTLTHFYPFSSRIVQNQSTSEPEIVCDNTGALFVEAHSNIALKELDFYNLNQSLEGKLVSINSDYPLQIQVTCYTCGGLSITFTFDHALGDASAFSKFLITWSEIAMAKTISCIPDHRRYLRARVPPSFDPWVDQAFVSCTLEEIAKIPMPKISLKRLYYIDASSINKLQRLACMDGSKRTKIEAFSAYIWKVMVRAIDESHPKCKMGWLVDGRTRMCKDPDTMSNYIGNVLSLAFGEASKAELETGGLTAIAKICHDAISKVTNRARFLDLIDWIECQRPGLMLSRVVLGRAGPALVVSSGRRFPVAELDFGFGSPALGTLCSTIQRIGVGYVNQRPSARGDGSWTVSLIIWPELAAALESDSDRVFQPMTSDHLQL</sequence>
<evidence type="ECO:0000256" key="2">
    <source>
        <dbReference type="SAM" id="MobiDB-lite"/>
    </source>
</evidence>
<protein>
    <recommendedName>
        <fullName evidence="3">SWIM-type domain-containing protein</fullName>
    </recommendedName>
</protein>
<evidence type="ECO:0000313" key="5">
    <source>
        <dbReference type="Proteomes" id="UP000626092"/>
    </source>
</evidence>
<dbReference type="PANTHER" id="PTHR47718">
    <property type="entry name" value="OS01G0519700 PROTEIN"/>
    <property type="match status" value="1"/>
</dbReference>
<comment type="caution">
    <text evidence="4">The sequence shown here is derived from an EMBL/GenBank/DDBJ whole genome shotgun (WGS) entry which is preliminary data.</text>
</comment>
<dbReference type="InterPro" id="IPR007527">
    <property type="entry name" value="Znf_SWIM"/>
</dbReference>
<dbReference type="GO" id="GO:0008270">
    <property type="term" value="F:zinc ion binding"/>
    <property type="evidence" value="ECO:0007669"/>
    <property type="project" value="UniProtKB-KW"/>
</dbReference>
<dbReference type="Gene3D" id="3.30.559.10">
    <property type="entry name" value="Chloramphenicol acetyltransferase-like domain"/>
    <property type="match status" value="2"/>
</dbReference>
<reference evidence="4" key="1">
    <citation type="submission" date="2019-11" db="EMBL/GenBank/DDBJ databases">
        <authorList>
            <person name="Liu Y."/>
            <person name="Hou J."/>
            <person name="Li T.-Q."/>
            <person name="Guan C.-H."/>
            <person name="Wu X."/>
            <person name="Wu H.-Z."/>
            <person name="Ling F."/>
            <person name="Zhang R."/>
            <person name="Shi X.-G."/>
            <person name="Ren J.-P."/>
            <person name="Chen E.-F."/>
            <person name="Sun J.-M."/>
        </authorList>
    </citation>
    <scope>NUCLEOTIDE SEQUENCE</scope>
    <source>
        <strain evidence="4">Adult_tree_wgs_1</strain>
        <tissue evidence="4">Leaves</tissue>
    </source>
</reference>
<accession>A0A834GBE0</accession>
<keyword evidence="1" id="KW-0863">Zinc-finger</keyword>
<dbReference type="InterPro" id="IPR004330">
    <property type="entry name" value="FAR1_DNA_bnd_dom"/>
</dbReference>
<dbReference type="PANTHER" id="PTHR47718:SF15">
    <property type="entry name" value="PROTEIN FAR1-RELATED SEQUENCE 5-LIKE"/>
    <property type="match status" value="1"/>
</dbReference>
<gene>
    <name evidence="4" type="ORF">RHSIM_Rhsim10G0168700</name>
</gene>
<evidence type="ECO:0000259" key="3">
    <source>
        <dbReference type="PROSITE" id="PS50966"/>
    </source>
</evidence>
<name>A0A834GBE0_RHOSS</name>
<dbReference type="Pfam" id="PF02458">
    <property type="entry name" value="Transferase"/>
    <property type="match status" value="1"/>
</dbReference>
<dbReference type="PROSITE" id="PS50966">
    <property type="entry name" value="ZF_SWIM"/>
    <property type="match status" value="1"/>
</dbReference>